<proteinExistence type="predicted"/>
<name>A0A9P7RVW1_9AGAR</name>
<evidence type="ECO:0000313" key="1">
    <source>
        <dbReference type="EMBL" id="KAG7090630.1"/>
    </source>
</evidence>
<keyword evidence="2" id="KW-1185">Reference proteome</keyword>
<accession>A0A9P7RVW1</accession>
<comment type="caution">
    <text evidence="1">The sequence shown here is derived from an EMBL/GenBank/DDBJ whole genome shotgun (WGS) entry which is preliminary data.</text>
</comment>
<gene>
    <name evidence="1" type="ORF">E1B28_009732</name>
</gene>
<protein>
    <submittedName>
        <fullName evidence="1">Uncharacterized protein</fullName>
    </submittedName>
</protein>
<dbReference type="Proteomes" id="UP001049176">
    <property type="component" value="Chromosome 6"/>
</dbReference>
<dbReference type="RefSeq" id="XP_043007100.1">
    <property type="nucleotide sequence ID" value="XM_043154645.1"/>
</dbReference>
<evidence type="ECO:0000313" key="2">
    <source>
        <dbReference type="Proteomes" id="UP001049176"/>
    </source>
</evidence>
<dbReference type="EMBL" id="CM032186">
    <property type="protein sequence ID" value="KAG7090630.1"/>
    <property type="molecule type" value="Genomic_DNA"/>
</dbReference>
<dbReference type="AlphaFoldDB" id="A0A9P7RVW1"/>
<dbReference type="KEGG" id="more:E1B28_009732"/>
<dbReference type="GeneID" id="66078808"/>
<organism evidence="1 2">
    <name type="scientific">Marasmius oreades</name>
    <name type="common">fairy-ring Marasmius</name>
    <dbReference type="NCBI Taxonomy" id="181124"/>
    <lineage>
        <taxon>Eukaryota</taxon>
        <taxon>Fungi</taxon>
        <taxon>Dikarya</taxon>
        <taxon>Basidiomycota</taxon>
        <taxon>Agaricomycotina</taxon>
        <taxon>Agaricomycetes</taxon>
        <taxon>Agaricomycetidae</taxon>
        <taxon>Agaricales</taxon>
        <taxon>Marasmiineae</taxon>
        <taxon>Marasmiaceae</taxon>
        <taxon>Marasmius</taxon>
    </lineage>
</organism>
<reference evidence="1" key="1">
    <citation type="journal article" date="2021" name="Genome Biol. Evol.">
        <title>The assembled and annotated genome of the fairy-ring fungus Marasmius oreades.</title>
        <authorList>
            <person name="Hiltunen M."/>
            <person name="Ament-Velasquez S.L."/>
            <person name="Johannesson H."/>
        </authorList>
    </citation>
    <scope>NUCLEOTIDE SEQUENCE</scope>
    <source>
        <strain evidence="1">03SP1</strain>
    </source>
</reference>
<sequence>MHQYRVHVHVTDTLGSSRSTGIVYRKDNGARESTTASRYVCYWRAALRMDAISSVSLLRNWRELAERSSTSFLEYRGTTWLLLRSNWPPTVAEFNMFMSADIPSLHQAPSVYSVEITWVRPNGTWQSTSVREG</sequence>